<evidence type="ECO:0000313" key="3">
    <source>
        <dbReference type="Proteomes" id="UP000468928"/>
    </source>
</evidence>
<proteinExistence type="predicted"/>
<name>A0A6P1DEE6_9NOCA</name>
<feature type="region of interest" description="Disordered" evidence="1">
    <location>
        <begin position="25"/>
        <end position="47"/>
    </location>
</feature>
<evidence type="ECO:0000256" key="1">
    <source>
        <dbReference type="SAM" id="MobiDB-lite"/>
    </source>
</evidence>
<comment type="caution">
    <text evidence="2">The sequence shown here is derived from an EMBL/GenBank/DDBJ whole genome shotgun (WGS) entry which is preliminary data.</text>
</comment>
<dbReference type="AlphaFoldDB" id="A0A6P1DEE6"/>
<reference evidence="2 3" key="1">
    <citation type="submission" date="2020-01" db="EMBL/GenBank/DDBJ databases">
        <title>Genetics and antimicrobial susceptibilities of Nocardia species isolated from the soil; a comparison with species isolated from humans.</title>
        <authorList>
            <person name="Carrasco G."/>
            <person name="Monzon S."/>
            <person name="Sansegundo M."/>
            <person name="Garcia E."/>
            <person name="Garrido N."/>
            <person name="Medina M.J."/>
            <person name="Villalon P."/>
            <person name="Ramirez-Arocha A.C."/>
            <person name="Jimenez P."/>
            <person name="Cuesta I."/>
            <person name="Valdezate S."/>
        </authorList>
    </citation>
    <scope>NUCLEOTIDE SEQUENCE [LARGE SCALE GENOMIC DNA]</scope>
    <source>
        <strain evidence="2 3">CNM20110639</strain>
    </source>
</reference>
<dbReference type="Proteomes" id="UP000468928">
    <property type="component" value="Unassembled WGS sequence"/>
</dbReference>
<sequence length="575" mass="63450">MRKRVVPDEATTDDVMAIFGWSRSEVSRRRRSGDLPEPDPWRGSERKPRWSREAIMGTLSRMGLLDGVVLAAFEGDMSSPVRWHRARVNNEFVRLPEMQLYGDEERSHMYRVVRYLRRDDGPVFADTPEFQLSLCIAVEDPNPHRVFNALLVRSAVAHALGYGTGEAGTIAVLLPADNSDDPQLWFARIPAEFPDDHVIHLERVPDEQIPVAAHLLGHPLPAWTTQEITQAGVAGWDPEQWAPEHWRGGAPVPVDLAVPRAITAGHKFDRRGELLLQRIESGQIAASADVPDSLRGLMFRAKETSLMNMRNRSKLPSGWAWLFRLPDLPDSGWPTADMSPALRWLATSPDVPAEAAEFATRYFGYDASVTVAFLDLNELTPAARSAVERALLPVDSQESWLTTALQRRLREVGLGDGCQPCRWAAAPDPQSHPVIRCGDVVAFHVPRLMFPTSAPDYVEIVATRVDGNPEYTGFLVDLDGNLTPLVIRSDDRDFVAGALTASVWAPTAALMLGTQKVIGNPPTAVRQLTAILNAGEPLHLDWDELATAAGPGPGPHADWKDLLTWHAGDPPVPPK</sequence>
<organism evidence="2 3">
    <name type="scientific">Nocardia cyriacigeorgica</name>
    <dbReference type="NCBI Taxonomy" id="135487"/>
    <lineage>
        <taxon>Bacteria</taxon>
        <taxon>Bacillati</taxon>
        <taxon>Actinomycetota</taxon>
        <taxon>Actinomycetes</taxon>
        <taxon>Mycobacteriales</taxon>
        <taxon>Nocardiaceae</taxon>
        <taxon>Nocardia</taxon>
    </lineage>
</organism>
<gene>
    <name evidence="2" type="ORF">GV789_26920</name>
</gene>
<accession>A0A6P1DEE6</accession>
<evidence type="ECO:0000313" key="2">
    <source>
        <dbReference type="EMBL" id="NEW48031.1"/>
    </source>
</evidence>
<dbReference type="EMBL" id="JAAGUZ010000117">
    <property type="protein sequence ID" value="NEW48031.1"/>
    <property type="molecule type" value="Genomic_DNA"/>
</dbReference>
<dbReference type="RefSeq" id="WP_163830276.1">
    <property type="nucleotide sequence ID" value="NZ_JAAGUZ010000117.1"/>
</dbReference>
<protein>
    <submittedName>
        <fullName evidence="2">Uncharacterized protein</fullName>
    </submittedName>
</protein>